<dbReference type="EMBL" id="NJGI01000005">
    <property type="protein sequence ID" value="PGH20594.1"/>
    <property type="molecule type" value="Genomic_DNA"/>
</dbReference>
<protein>
    <submittedName>
        <fullName evidence="1">Uncharacterized protein</fullName>
    </submittedName>
</protein>
<sequence>MKDLKQFMELLDRDYRNYCCCISLANFGKDVKEEEYTKNLSLDCSLIRKEDGTKYIKNGNKEIKITKNIEVLTEEEKVMITNLIEKGTFEKLKLERWLEPKQNTGKTHFWRTGIADDDMQ</sequence>
<dbReference type="RefSeq" id="WP_098703365.1">
    <property type="nucleotide sequence ID" value="NZ_NJGI01000005.1"/>
</dbReference>
<name>A0A2B7Y943_FUSNP</name>
<evidence type="ECO:0000313" key="2">
    <source>
        <dbReference type="Proteomes" id="UP000222862"/>
    </source>
</evidence>
<accession>A0A2B7Y943</accession>
<reference evidence="1 2" key="1">
    <citation type="submission" date="2017-06" db="EMBL/GenBank/DDBJ databases">
        <title>Genome sequencing of Fusobacterium nucleatum subsp. polymorphum KCOM 1232 (=ChDC F37).</title>
        <authorList>
            <person name="Kook J.-K."/>
            <person name="Park S.-N."/>
            <person name="Lim Y.K."/>
            <person name="Roh H."/>
        </authorList>
    </citation>
    <scope>NUCLEOTIDE SEQUENCE [LARGE SCALE GENOMIC DNA]</scope>
    <source>
        <strain evidence="2">KCOM 1232 ( ChDC F37)</strain>
    </source>
</reference>
<gene>
    <name evidence="1" type="ORF">RN96_10480</name>
</gene>
<dbReference type="AlphaFoldDB" id="A0A2B7Y943"/>
<organism evidence="1 2">
    <name type="scientific">Fusobacterium nucleatum subsp. polymorphum</name>
    <name type="common">Fusobacterium polymorphum</name>
    <dbReference type="NCBI Taxonomy" id="76857"/>
    <lineage>
        <taxon>Bacteria</taxon>
        <taxon>Fusobacteriati</taxon>
        <taxon>Fusobacteriota</taxon>
        <taxon>Fusobacteriia</taxon>
        <taxon>Fusobacteriales</taxon>
        <taxon>Fusobacteriaceae</taxon>
        <taxon>Fusobacterium</taxon>
    </lineage>
</organism>
<comment type="caution">
    <text evidence="1">The sequence shown here is derived from an EMBL/GenBank/DDBJ whole genome shotgun (WGS) entry which is preliminary data.</text>
</comment>
<proteinExistence type="predicted"/>
<evidence type="ECO:0000313" key="1">
    <source>
        <dbReference type="EMBL" id="PGH20594.1"/>
    </source>
</evidence>
<dbReference type="Proteomes" id="UP000222862">
    <property type="component" value="Unassembled WGS sequence"/>
</dbReference>